<organism evidence="1 2">
    <name type="scientific">Georgenia alba</name>
    <dbReference type="NCBI Taxonomy" id="2233858"/>
    <lineage>
        <taxon>Bacteria</taxon>
        <taxon>Bacillati</taxon>
        <taxon>Actinomycetota</taxon>
        <taxon>Actinomycetes</taxon>
        <taxon>Micrococcales</taxon>
        <taxon>Bogoriellaceae</taxon>
        <taxon>Georgenia</taxon>
    </lineage>
</organism>
<keyword evidence="2" id="KW-1185">Reference proteome</keyword>
<sequence length="90" mass="9533">MHVPVGLLRPGVVPEDVLPRAATAAAEMTTVEAKDVGVVRGRARITVRFTSDDDAFAQSVAARVHAAVAELADVGGSEVTRRSRGRWEPV</sequence>
<gene>
    <name evidence="1" type="ORF">ACFQQL_05715</name>
</gene>
<evidence type="ECO:0008006" key="3">
    <source>
        <dbReference type="Google" id="ProtNLM"/>
    </source>
</evidence>
<dbReference type="RefSeq" id="WP_382392145.1">
    <property type="nucleotide sequence ID" value="NZ_JBHTCQ010000001.1"/>
</dbReference>
<name>A0ABW2Q521_9MICO</name>
<protein>
    <recommendedName>
        <fullName evidence="3">Asp23/Gls24 family envelope stress response protein</fullName>
    </recommendedName>
</protein>
<evidence type="ECO:0000313" key="2">
    <source>
        <dbReference type="Proteomes" id="UP001596455"/>
    </source>
</evidence>
<evidence type="ECO:0000313" key="1">
    <source>
        <dbReference type="EMBL" id="MFC7404598.1"/>
    </source>
</evidence>
<dbReference type="EMBL" id="JBHTCQ010000001">
    <property type="protein sequence ID" value="MFC7404598.1"/>
    <property type="molecule type" value="Genomic_DNA"/>
</dbReference>
<proteinExistence type="predicted"/>
<comment type="caution">
    <text evidence="1">The sequence shown here is derived from an EMBL/GenBank/DDBJ whole genome shotgun (WGS) entry which is preliminary data.</text>
</comment>
<accession>A0ABW2Q521</accession>
<dbReference type="Proteomes" id="UP001596455">
    <property type="component" value="Unassembled WGS sequence"/>
</dbReference>
<reference evidence="2" key="1">
    <citation type="journal article" date="2019" name="Int. J. Syst. Evol. Microbiol.">
        <title>The Global Catalogue of Microorganisms (GCM) 10K type strain sequencing project: providing services to taxonomists for standard genome sequencing and annotation.</title>
        <authorList>
            <consortium name="The Broad Institute Genomics Platform"/>
            <consortium name="The Broad Institute Genome Sequencing Center for Infectious Disease"/>
            <person name="Wu L."/>
            <person name="Ma J."/>
        </authorList>
    </citation>
    <scope>NUCLEOTIDE SEQUENCE [LARGE SCALE GENOMIC DNA]</scope>
    <source>
        <strain evidence="2">JCM 1490</strain>
    </source>
</reference>